<name>A0A016RSU8_9BILA</name>
<keyword evidence="2" id="KW-1185">Reference proteome</keyword>
<gene>
    <name evidence="1" type="primary">Acey_s0390.g554</name>
    <name evidence="1" type="ORF">Y032_0390g554</name>
</gene>
<dbReference type="EMBL" id="JARK01001726">
    <property type="protein sequence ID" value="EYB81182.1"/>
    <property type="molecule type" value="Genomic_DNA"/>
</dbReference>
<comment type="caution">
    <text evidence="1">The sequence shown here is derived from an EMBL/GenBank/DDBJ whole genome shotgun (WGS) entry which is preliminary data.</text>
</comment>
<reference evidence="2" key="1">
    <citation type="journal article" date="2015" name="Nat. Genet.">
        <title>The genome and transcriptome of the zoonotic hookworm Ancylostoma ceylanicum identify infection-specific gene families.</title>
        <authorList>
            <person name="Schwarz E.M."/>
            <person name="Hu Y."/>
            <person name="Antoshechkin I."/>
            <person name="Miller M.M."/>
            <person name="Sternberg P.W."/>
            <person name="Aroian R.V."/>
        </authorList>
    </citation>
    <scope>NUCLEOTIDE SEQUENCE</scope>
    <source>
        <strain evidence="2">HY135</strain>
    </source>
</reference>
<sequence length="93" mass="10797">MRSCKGVVIFVLSTLKNPSRHVLTYPRTKREKIDKIDKSIPSPKTVVIFRLNTLKNPSRRVVARPRAKVKKKPMKSINRYHHTKQLSHLCSAH</sequence>
<dbReference type="Proteomes" id="UP000024635">
    <property type="component" value="Unassembled WGS sequence"/>
</dbReference>
<accession>A0A016RSU8</accession>
<dbReference type="AlphaFoldDB" id="A0A016RSU8"/>
<organism evidence="1 2">
    <name type="scientific">Ancylostoma ceylanicum</name>
    <dbReference type="NCBI Taxonomy" id="53326"/>
    <lineage>
        <taxon>Eukaryota</taxon>
        <taxon>Metazoa</taxon>
        <taxon>Ecdysozoa</taxon>
        <taxon>Nematoda</taxon>
        <taxon>Chromadorea</taxon>
        <taxon>Rhabditida</taxon>
        <taxon>Rhabditina</taxon>
        <taxon>Rhabditomorpha</taxon>
        <taxon>Strongyloidea</taxon>
        <taxon>Ancylostomatidae</taxon>
        <taxon>Ancylostomatinae</taxon>
        <taxon>Ancylostoma</taxon>
    </lineage>
</organism>
<protein>
    <submittedName>
        <fullName evidence="1">Uncharacterized protein</fullName>
    </submittedName>
</protein>
<evidence type="ECO:0000313" key="1">
    <source>
        <dbReference type="EMBL" id="EYB81182.1"/>
    </source>
</evidence>
<proteinExistence type="predicted"/>
<evidence type="ECO:0000313" key="2">
    <source>
        <dbReference type="Proteomes" id="UP000024635"/>
    </source>
</evidence>